<dbReference type="PANTHER" id="PTHR11228">
    <property type="entry name" value="RADICAL SAM DOMAIN PROTEIN"/>
    <property type="match status" value="1"/>
</dbReference>
<dbReference type="Pfam" id="PF08369">
    <property type="entry name" value="PCP_red"/>
    <property type="match status" value="1"/>
</dbReference>
<dbReference type="SFLD" id="SFLDG01067">
    <property type="entry name" value="SPASM/twitch_domain_containing"/>
    <property type="match status" value="1"/>
</dbReference>
<dbReference type="InterPro" id="IPR017200">
    <property type="entry name" value="PqqE-like"/>
</dbReference>
<dbReference type="PIRSF" id="PIRSF037420">
    <property type="entry name" value="PQQ_syn_pqqE"/>
    <property type="match status" value="1"/>
</dbReference>
<dbReference type="PANTHER" id="PTHR11228:SF7">
    <property type="entry name" value="PQQA PEPTIDE CYCLASE"/>
    <property type="match status" value="1"/>
</dbReference>
<dbReference type="InterPro" id="IPR013785">
    <property type="entry name" value="Aldolase_TIM"/>
</dbReference>
<gene>
    <name evidence="8" type="primary">albA_1</name>
    <name evidence="8" type="ORF">MBHS_03820</name>
</gene>
<evidence type="ECO:0000313" key="8">
    <source>
        <dbReference type="EMBL" id="SEH07933.1"/>
    </source>
</evidence>
<dbReference type="SUPFAM" id="SSF102114">
    <property type="entry name" value="Radical SAM enzymes"/>
    <property type="match status" value="1"/>
</dbReference>
<dbReference type="Proteomes" id="UP000236724">
    <property type="component" value="Unassembled WGS sequence"/>
</dbReference>
<dbReference type="Gene3D" id="1.10.8.550">
    <property type="entry name" value="Proto-chlorophyllide reductase 57 kD subunit B"/>
    <property type="match status" value="1"/>
</dbReference>
<dbReference type="EMBL" id="FMSV02000542">
    <property type="protein sequence ID" value="SEH07933.1"/>
    <property type="molecule type" value="Genomic_DNA"/>
</dbReference>
<dbReference type="Pfam" id="PF04055">
    <property type="entry name" value="Radical_SAM"/>
    <property type="match status" value="1"/>
</dbReference>
<dbReference type="NCBIfam" id="TIGR04085">
    <property type="entry name" value="rSAM_more_4Fe4S"/>
    <property type="match status" value="1"/>
</dbReference>
<dbReference type="PROSITE" id="PS51918">
    <property type="entry name" value="RADICAL_SAM"/>
    <property type="match status" value="1"/>
</dbReference>
<evidence type="ECO:0000256" key="6">
    <source>
        <dbReference type="ARBA" id="ARBA00023014"/>
    </source>
</evidence>
<dbReference type="InterPro" id="IPR058240">
    <property type="entry name" value="rSAM_sf"/>
</dbReference>
<keyword evidence="9" id="KW-1185">Reference proteome</keyword>
<dbReference type="InterPro" id="IPR006638">
    <property type="entry name" value="Elp3/MiaA/NifB-like_rSAM"/>
</dbReference>
<dbReference type="GO" id="GO:0016491">
    <property type="term" value="F:oxidoreductase activity"/>
    <property type="evidence" value="ECO:0007669"/>
    <property type="project" value="InterPro"/>
</dbReference>
<dbReference type="SFLD" id="SFLDG01386">
    <property type="entry name" value="main_SPASM_domain-containing"/>
    <property type="match status" value="1"/>
</dbReference>
<keyword evidence="4" id="KW-0479">Metal-binding</keyword>
<reference evidence="8 9" key="1">
    <citation type="submission" date="2016-10" db="EMBL/GenBank/DDBJ databases">
        <authorList>
            <person name="de Groot N.N."/>
        </authorList>
    </citation>
    <scope>NUCLEOTIDE SEQUENCE [LARGE SCALE GENOMIC DNA]</scope>
    <source>
        <strain evidence="8">MBHS1</strain>
    </source>
</reference>
<dbReference type="InterPro" id="IPR023885">
    <property type="entry name" value="4Fe4S-binding_SPASM_dom"/>
</dbReference>
<dbReference type="GO" id="GO:0051539">
    <property type="term" value="F:4 iron, 4 sulfur cluster binding"/>
    <property type="evidence" value="ECO:0007669"/>
    <property type="project" value="UniProtKB-KW"/>
</dbReference>
<dbReference type="AlphaFoldDB" id="A0A1H6FE58"/>
<sequence>MNQEHAELSLLAINLTRRCNLACAHCYLDADTLRKHNPDELSTQAVCDLLDDVATLNHGTMVVLTGGEPLLRRDLEAIVEHGTKQELAIVLGTNGALLTRQRAKSLQQAGLMGVGISVDSLNPEYHDKFRGQNGTWQQTMNGIENCRRIGLSFQIHFSITDDNADELPAMIEFAQLSGARVMNIFFLVCTGRGESFSNINPTRYEQSLKQIIQAQADFPDLIIRPRCAPHFKRVAWQQNSDSPLNQISGREGDGCIAGIHYARVKADGGVTACPYIENEVGHIRQQKFSTIWQQAQDFQQLRQPKLSGRCGVCEYQQLCGGCRARPVAVGKSLMDEDNFCAYVPQGGSMIQALSDDAYKVTWSEQAHSRLQHVPKFLRKMVKKRAEAYVAEQGETEVTTTHLSILSARRFGGKPGNHDS</sequence>
<keyword evidence="3" id="KW-0949">S-adenosyl-L-methionine</keyword>
<proteinExistence type="predicted"/>
<evidence type="ECO:0000256" key="5">
    <source>
        <dbReference type="ARBA" id="ARBA00023004"/>
    </source>
</evidence>
<dbReference type="Pfam" id="PF13186">
    <property type="entry name" value="SPASM"/>
    <property type="match status" value="1"/>
</dbReference>
<dbReference type="InterPro" id="IPR042298">
    <property type="entry name" value="P-CP_red_C"/>
</dbReference>
<dbReference type="CDD" id="cd21123">
    <property type="entry name" value="SPASM_MftC-like"/>
    <property type="match status" value="1"/>
</dbReference>
<feature type="domain" description="Radical SAM core" evidence="7">
    <location>
        <begin position="5"/>
        <end position="217"/>
    </location>
</feature>
<dbReference type="GO" id="GO:0015979">
    <property type="term" value="P:photosynthesis"/>
    <property type="evidence" value="ECO:0007669"/>
    <property type="project" value="InterPro"/>
</dbReference>
<evidence type="ECO:0000313" key="9">
    <source>
        <dbReference type="Proteomes" id="UP000236724"/>
    </source>
</evidence>
<evidence type="ECO:0000256" key="3">
    <source>
        <dbReference type="ARBA" id="ARBA00022691"/>
    </source>
</evidence>
<evidence type="ECO:0000256" key="1">
    <source>
        <dbReference type="ARBA" id="ARBA00001966"/>
    </source>
</evidence>
<dbReference type="CDD" id="cd01335">
    <property type="entry name" value="Radical_SAM"/>
    <property type="match status" value="1"/>
</dbReference>
<protein>
    <submittedName>
        <fullName evidence="8">Antilisterial bacteriocin subtilosin biosynthesis protein AlbA</fullName>
    </submittedName>
</protein>
<dbReference type="InterPro" id="IPR007197">
    <property type="entry name" value="rSAM"/>
</dbReference>
<dbReference type="SMART" id="SM00729">
    <property type="entry name" value="Elp3"/>
    <property type="match status" value="1"/>
</dbReference>
<keyword evidence="2" id="KW-0004">4Fe-4S</keyword>
<keyword evidence="6" id="KW-0411">Iron-sulfur</keyword>
<dbReference type="Gene3D" id="3.20.20.70">
    <property type="entry name" value="Aldolase class I"/>
    <property type="match status" value="1"/>
</dbReference>
<keyword evidence="5" id="KW-0408">Iron</keyword>
<evidence type="ECO:0000259" key="7">
    <source>
        <dbReference type="PROSITE" id="PS51918"/>
    </source>
</evidence>
<organism evidence="8 9">
    <name type="scientific">Candidatus Venteria ishoeyi</name>
    <dbReference type="NCBI Taxonomy" id="1899563"/>
    <lineage>
        <taxon>Bacteria</taxon>
        <taxon>Pseudomonadati</taxon>
        <taxon>Pseudomonadota</taxon>
        <taxon>Gammaproteobacteria</taxon>
        <taxon>Thiotrichales</taxon>
        <taxon>Thiotrichaceae</taxon>
        <taxon>Venteria</taxon>
    </lineage>
</organism>
<name>A0A1H6FE58_9GAMM</name>
<dbReference type="GO" id="GO:0046872">
    <property type="term" value="F:metal ion binding"/>
    <property type="evidence" value="ECO:0007669"/>
    <property type="project" value="UniProtKB-KW"/>
</dbReference>
<comment type="cofactor">
    <cofactor evidence="1">
        <name>[4Fe-4S] cluster</name>
        <dbReference type="ChEBI" id="CHEBI:49883"/>
    </cofactor>
</comment>
<dbReference type="SFLD" id="SFLDS00029">
    <property type="entry name" value="Radical_SAM"/>
    <property type="match status" value="1"/>
</dbReference>
<accession>A0A1H6FE58</accession>
<evidence type="ECO:0000256" key="4">
    <source>
        <dbReference type="ARBA" id="ARBA00022723"/>
    </source>
</evidence>
<dbReference type="InterPro" id="IPR013580">
    <property type="entry name" value="LI-POR_suB-like_C"/>
</dbReference>
<dbReference type="GO" id="GO:0015995">
    <property type="term" value="P:chlorophyll biosynthetic process"/>
    <property type="evidence" value="ECO:0007669"/>
    <property type="project" value="InterPro"/>
</dbReference>
<dbReference type="InterPro" id="IPR050377">
    <property type="entry name" value="Radical_SAM_PqqE_MftC-like"/>
</dbReference>
<evidence type="ECO:0000256" key="2">
    <source>
        <dbReference type="ARBA" id="ARBA00022485"/>
    </source>
</evidence>